<organism evidence="1 2">
    <name type="scientific">Effrenium voratum</name>
    <dbReference type="NCBI Taxonomy" id="2562239"/>
    <lineage>
        <taxon>Eukaryota</taxon>
        <taxon>Sar</taxon>
        <taxon>Alveolata</taxon>
        <taxon>Dinophyceae</taxon>
        <taxon>Suessiales</taxon>
        <taxon>Symbiodiniaceae</taxon>
        <taxon>Effrenium</taxon>
    </lineage>
</organism>
<accession>A0AA36HTI6</accession>
<gene>
    <name evidence="1" type="ORF">EVOR1521_LOCUS4436</name>
</gene>
<dbReference type="AlphaFoldDB" id="A0AA36HTI6"/>
<reference evidence="1" key="1">
    <citation type="submission" date="2023-08" db="EMBL/GenBank/DDBJ databases">
        <authorList>
            <person name="Chen Y."/>
            <person name="Shah S."/>
            <person name="Dougan E. K."/>
            <person name="Thang M."/>
            <person name="Chan C."/>
        </authorList>
    </citation>
    <scope>NUCLEOTIDE SEQUENCE</scope>
</reference>
<protein>
    <recommendedName>
        <fullName evidence="3">Transposase</fullName>
    </recommendedName>
</protein>
<comment type="caution">
    <text evidence="1">The sequence shown here is derived from an EMBL/GenBank/DDBJ whole genome shotgun (WGS) entry which is preliminary data.</text>
</comment>
<name>A0AA36HTI6_9DINO</name>
<dbReference type="Proteomes" id="UP001178507">
    <property type="component" value="Unassembled WGS sequence"/>
</dbReference>
<evidence type="ECO:0000313" key="2">
    <source>
        <dbReference type="Proteomes" id="UP001178507"/>
    </source>
</evidence>
<evidence type="ECO:0008006" key="3">
    <source>
        <dbReference type="Google" id="ProtNLM"/>
    </source>
</evidence>
<proteinExistence type="predicted"/>
<keyword evidence="2" id="KW-1185">Reference proteome</keyword>
<sequence>MHTAEPASRHCSECGAALSRGKLAGLHAAVLFPEGWRAVKHVTKRCRRQGCKFCGKTIFYNFIAISKSERRFHWTAGSLQFFFLDARHGVSVSWLQQMTRRLFYQYVAFSGEAQVHGAEARAAGFEGRVPRHPGLFLFKSWLSWRFVLRLHQREEETQEGRCVNLSLPFAKTLSTAPWYDEHMLQRRLAMAKERGHDLRALVVDGNLKLSGRVCGRPVAELRRCEPLQAYTAVPCSCPPARKARRCDLHMSKAQEGPLDDQAVVAHRRYRVLMAQPCQFPYEVLLKSVDAVLCGVASQERGKWVSAGKCTPRQLEEYWSQQEEQGFISQRTPGQEEVSCRTSKETSKQYRQLVRQNRLGGVLLACTSEGFIVHLQQFVGAETIPVRYFFLAEICARLQDVRCCIHDDACHVARYALKHKGRNALAKRLSELAWVLDRFHSAAHRDPWCARHCHPSVHQELLRGLNTSAAESCNSILGRYRVAFRSIVASSTRSFYLQEDFSAQRNAAYDYVDRVFKIEEIYGERGSQIVQRLAARASTPAMPLGLSLQIALCSSSSPLSLIALNCNVTQTRKSQLTQVLDDISAVIDEACQRRAAQHGPEEPGKLTSVMLAMFTEQAFLQRCSPQWPQVQWSDGSTGRVHMSNLLNLDEAYRFLRMVGLIGSGASAKSGEAAELASELNRILQTGRSSYACKNAGSFGTTRNKAPVGVLGFGNVHPSKYVPCLTGASGSHDVACRERLLQTCGRPVDPHAPLPASLDVPADFDPWTLRLWSFFI</sequence>
<evidence type="ECO:0000313" key="1">
    <source>
        <dbReference type="EMBL" id="CAJ1375068.1"/>
    </source>
</evidence>
<dbReference type="EMBL" id="CAUJNA010000297">
    <property type="protein sequence ID" value="CAJ1375068.1"/>
    <property type="molecule type" value="Genomic_DNA"/>
</dbReference>